<evidence type="ECO:0000313" key="4">
    <source>
        <dbReference type="Proteomes" id="UP000049828"/>
    </source>
</evidence>
<evidence type="ECO:0000256" key="1">
    <source>
        <dbReference type="SAM" id="MobiDB-lite"/>
    </source>
</evidence>
<dbReference type="Gene3D" id="1.20.120.1810">
    <property type="match status" value="1"/>
</dbReference>
<proteinExistence type="predicted"/>
<dbReference type="Proteomes" id="UP000049828">
    <property type="component" value="Unassembled WGS sequence"/>
</dbReference>
<feature type="compositionally biased region" description="Basic and acidic residues" evidence="1">
    <location>
        <begin position="91"/>
        <end position="100"/>
    </location>
</feature>
<evidence type="ECO:0000259" key="2">
    <source>
        <dbReference type="Pfam" id="PF04539"/>
    </source>
</evidence>
<feature type="compositionally biased region" description="Acidic residues" evidence="1">
    <location>
        <begin position="56"/>
        <end position="76"/>
    </location>
</feature>
<organism evidence="3 4">
    <name type="scientific">Roseburia inulinivorans</name>
    <dbReference type="NCBI Taxonomy" id="360807"/>
    <lineage>
        <taxon>Bacteria</taxon>
        <taxon>Bacillati</taxon>
        <taxon>Bacillota</taxon>
        <taxon>Clostridia</taxon>
        <taxon>Lachnospirales</taxon>
        <taxon>Lachnospiraceae</taxon>
        <taxon>Roseburia</taxon>
    </lineage>
</organism>
<keyword evidence="4" id="KW-1185">Reference proteome</keyword>
<feature type="region of interest" description="Disordered" evidence="1">
    <location>
        <begin position="52"/>
        <end position="102"/>
    </location>
</feature>
<feature type="domain" description="RNA polymerase sigma-70 region 3" evidence="2">
    <location>
        <begin position="228"/>
        <end position="270"/>
    </location>
</feature>
<protein>
    <recommendedName>
        <fullName evidence="2">RNA polymerase sigma-70 region 3 domain-containing protein</fullName>
    </recommendedName>
</protein>
<sequence length="277" mass="31106">MLDQSVFTETIHEVAEIIRTSATPLSKEEILSYFKEMELNEQQENMVLEFLLTPHEEEEAEEETEEAEGGEQEAADWQETSDASVLAQNDPGKKEEKNAEPDVLPETKVFQMYLEEIGSLPVYSGKKQEEMYQKLLAGDESVINPISDSWMIKVLETARKLAVTSEGFEDVIQEGNMALFLKLTELCGCEEKTDVEAELQGAVETAMKSSILAEEGEDEDEKAMVGKLALVNEAKKYLAEEKGREATVHELAAYTQLTEEELSDILLLIQKADQKDK</sequence>
<dbReference type="InterPro" id="IPR036388">
    <property type="entry name" value="WH-like_DNA-bd_sf"/>
</dbReference>
<dbReference type="Pfam" id="PF04539">
    <property type="entry name" value="Sigma70_r3"/>
    <property type="match status" value="1"/>
</dbReference>
<dbReference type="InterPro" id="IPR007624">
    <property type="entry name" value="RNA_pol_sigma70_r3"/>
</dbReference>
<gene>
    <name evidence="3" type="ORF">RIL183_06241</name>
</gene>
<dbReference type="InterPro" id="IPR013324">
    <property type="entry name" value="RNA_pol_sigma_r3/r4-like"/>
</dbReference>
<dbReference type="OrthoDB" id="2064505at2"/>
<accession>A0A0M6WWB3</accession>
<dbReference type="InterPro" id="IPR013325">
    <property type="entry name" value="RNA_pol_sigma_r2"/>
</dbReference>
<dbReference type="Gene3D" id="1.10.10.10">
    <property type="entry name" value="Winged helix-like DNA-binding domain superfamily/Winged helix DNA-binding domain"/>
    <property type="match status" value="1"/>
</dbReference>
<dbReference type="RefSeq" id="WP_021923293.1">
    <property type="nucleotide sequence ID" value="NZ_CVRS01000092.1"/>
</dbReference>
<reference evidence="4" key="1">
    <citation type="submission" date="2015-05" db="EMBL/GenBank/DDBJ databases">
        <authorList>
            <consortium name="Pathogen Informatics"/>
        </authorList>
    </citation>
    <scope>NUCLEOTIDE SEQUENCE [LARGE SCALE GENOMIC DNA]</scope>
    <source>
        <strain evidence="4">L1-83</strain>
    </source>
</reference>
<dbReference type="GO" id="GO:0006352">
    <property type="term" value="P:DNA-templated transcription initiation"/>
    <property type="evidence" value="ECO:0007669"/>
    <property type="project" value="InterPro"/>
</dbReference>
<name>A0A0M6WWB3_9FIRM</name>
<dbReference type="SUPFAM" id="SSF88946">
    <property type="entry name" value="Sigma2 domain of RNA polymerase sigma factors"/>
    <property type="match status" value="1"/>
</dbReference>
<dbReference type="SUPFAM" id="SSF88659">
    <property type="entry name" value="Sigma3 and sigma4 domains of RNA polymerase sigma factors"/>
    <property type="match status" value="1"/>
</dbReference>
<dbReference type="AlphaFoldDB" id="A0A0M6WWB3"/>
<evidence type="ECO:0000313" key="3">
    <source>
        <dbReference type="EMBL" id="CRL41524.1"/>
    </source>
</evidence>
<dbReference type="EMBL" id="CVRS01000092">
    <property type="protein sequence ID" value="CRL41524.1"/>
    <property type="molecule type" value="Genomic_DNA"/>
</dbReference>
<feature type="compositionally biased region" description="Polar residues" evidence="1">
    <location>
        <begin position="78"/>
        <end position="87"/>
    </location>
</feature>
<dbReference type="STRING" id="360807.ERS852392_00866"/>
<dbReference type="GO" id="GO:0003700">
    <property type="term" value="F:DNA-binding transcription factor activity"/>
    <property type="evidence" value="ECO:0007669"/>
    <property type="project" value="InterPro"/>
</dbReference>